<protein>
    <submittedName>
        <fullName evidence="1">Uncharacterized protein</fullName>
    </submittedName>
</protein>
<dbReference type="Proteomes" id="UP000002257">
    <property type="component" value="Chromosome"/>
</dbReference>
<keyword evidence="2" id="KW-1185">Reference proteome</keyword>
<name>B8EKY6_METSB</name>
<dbReference type="OrthoDB" id="7220707at2"/>
<dbReference type="AlphaFoldDB" id="B8EKY6"/>
<evidence type="ECO:0000313" key="1">
    <source>
        <dbReference type="EMBL" id="ACK52014.1"/>
    </source>
</evidence>
<dbReference type="eggNOG" id="ENOG5033BJV">
    <property type="taxonomic scope" value="Bacteria"/>
</dbReference>
<gene>
    <name evidence="1" type="ordered locus">Msil_3105</name>
</gene>
<dbReference type="KEGG" id="msl:Msil_3105"/>
<dbReference type="EMBL" id="CP001280">
    <property type="protein sequence ID" value="ACK52014.1"/>
    <property type="molecule type" value="Genomic_DNA"/>
</dbReference>
<accession>B8EKY6</accession>
<reference evidence="1 2" key="1">
    <citation type="journal article" date="2010" name="J. Bacteriol.">
        <title>Complete genome sequence of the aerobic facultative methanotroph Methylocella silvestris BL2.</title>
        <authorList>
            <person name="Chen Y."/>
            <person name="Crombie A."/>
            <person name="Rahman M.T."/>
            <person name="Dedysh S.N."/>
            <person name="Liesack W."/>
            <person name="Stott M.B."/>
            <person name="Alam M."/>
            <person name="Theisen A.R."/>
            <person name="Murrell J.C."/>
            <person name="Dunfield P.F."/>
        </authorList>
    </citation>
    <scope>NUCLEOTIDE SEQUENCE [LARGE SCALE GENOMIC DNA]</scope>
    <source>
        <strain evidence="2">DSM 15510 / CIP 108128 / LMG 27833 / NCIMB 13906 / BL2</strain>
    </source>
</reference>
<sequence length="83" mass="8743">MAKVTYYVALPFVWTEDGELVAGDAKEFQSAGAAVGEAQRMALKAAGAVAFQRHGDPASGEFEDAVVIQRFGNVPNDEQLLGG</sequence>
<dbReference type="RefSeq" id="WP_012592083.1">
    <property type="nucleotide sequence ID" value="NC_011666.1"/>
</dbReference>
<proteinExistence type="predicted"/>
<organism evidence="1 2">
    <name type="scientific">Methylocella silvestris (strain DSM 15510 / CIP 108128 / LMG 27833 / NCIMB 13906 / BL2)</name>
    <dbReference type="NCBI Taxonomy" id="395965"/>
    <lineage>
        <taxon>Bacteria</taxon>
        <taxon>Pseudomonadati</taxon>
        <taxon>Pseudomonadota</taxon>
        <taxon>Alphaproteobacteria</taxon>
        <taxon>Hyphomicrobiales</taxon>
        <taxon>Beijerinckiaceae</taxon>
        <taxon>Methylocella</taxon>
    </lineage>
</organism>
<dbReference type="STRING" id="395965.Msil_3105"/>
<evidence type="ECO:0000313" key="2">
    <source>
        <dbReference type="Proteomes" id="UP000002257"/>
    </source>
</evidence>
<dbReference type="HOGENOM" id="CLU_172362_0_0_5"/>